<evidence type="ECO:0000256" key="2">
    <source>
        <dbReference type="ARBA" id="ARBA00008892"/>
    </source>
</evidence>
<evidence type="ECO:0000313" key="14">
    <source>
        <dbReference type="EMBL" id="QDA22797.1"/>
    </source>
</evidence>
<evidence type="ECO:0000256" key="11">
    <source>
        <dbReference type="ARBA" id="ARBA00023136"/>
    </source>
</evidence>
<evidence type="ECO:0000256" key="8">
    <source>
        <dbReference type="ARBA" id="ARBA00022989"/>
    </source>
</evidence>
<dbReference type="Pfam" id="PF00895">
    <property type="entry name" value="ATP-synt_8"/>
    <property type="match status" value="1"/>
</dbReference>
<evidence type="ECO:0000256" key="5">
    <source>
        <dbReference type="ARBA" id="ARBA00022547"/>
    </source>
</evidence>
<keyword evidence="11 13" id="KW-0472">Membrane</keyword>
<dbReference type="EMBL" id="MH802052">
    <property type="protein sequence ID" value="QDA22797.1"/>
    <property type="molecule type" value="Genomic_DNA"/>
</dbReference>
<reference evidence="14" key="1">
    <citation type="submission" date="2018-08" db="EMBL/GenBank/DDBJ databases">
        <title>Complete mitochondrial genome of the sand crab Ovalipes punctatus (De Haan, 1833). (Crustacea, Decapoda, Ovalipidae).</title>
        <authorList>
            <person name="Kim N.-K."/>
            <person name="Andriyono S."/>
            <person name="Alam M.J."/>
            <person name="Kim H.-W."/>
        </authorList>
    </citation>
    <scope>NUCLEOTIDE SEQUENCE</scope>
</reference>
<comment type="subunit">
    <text evidence="3">F-type ATPases have 2 components, CF(1) - the catalytic core - and CF(0) - the membrane proton channel.</text>
</comment>
<evidence type="ECO:0000256" key="7">
    <source>
        <dbReference type="ARBA" id="ARBA00022781"/>
    </source>
</evidence>
<geneLocation type="mitochondrion" evidence="14"/>
<evidence type="ECO:0000256" key="1">
    <source>
        <dbReference type="ARBA" id="ARBA00004304"/>
    </source>
</evidence>
<comment type="similarity">
    <text evidence="2 12">Belongs to the ATPase protein 8 family.</text>
</comment>
<comment type="subcellular location">
    <subcellularLocation>
        <location evidence="1 12">Mitochondrion membrane</location>
        <topology evidence="1 12">Single-pass membrane protein</topology>
    </subcellularLocation>
</comment>
<keyword evidence="5 12" id="KW-0138">CF(0)</keyword>
<dbReference type="RefSeq" id="YP_009649172.1">
    <property type="nucleotide sequence ID" value="NC_042695.1"/>
</dbReference>
<keyword evidence="8 13" id="KW-1133">Transmembrane helix</keyword>
<organism evidence="14">
    <name type="scientific">Ovalipes punctatus</name>
    <name type="common">Sand crab</name>
    <dbReference type="NCBI Taxonomy" id="331408"/>
    <lineage>
        <taxon>Eukaryota</taxon>
        <taxon>Metazoa</taxon>
        <taxon>Ecdysozoa</taxon>
        <taxon>Arthropoda</taxon>
        <taxon>Crustacea</taxon>
        <taxon>Multicrustacea</taxon>
        <taxon>Malacostraca</taxon>
        <taxon>Eumalacostraca</taxon>
        <taxon>Eucarida</taxon>
        <taxon>Decapoda</taxon>
        <taxon>Pleocyemata</taxon>
        <taxon>Brachyura</taxon>
        <taxon>Eubrachyura</taxon>
        <taxon>Portunoidea</taxon>
        <taxon>Ovalipidae</taxon>
        <taxon>Ovalipes</taxon>
    </lineage>
</organism>
<dbReference type="InterPro" id="IPR001421">
    <property type="entry name" value="ATP8_metazoa"/>
</dbReference>
<keyword evidence="4 12" id="KW-0813">Transport</keyword>
<keyword evidence="7 12" id="KW-0375">Hydrogen ion transport</keyword>
<evidence type="ECO:0000256" key="12">
    <source>
        <dbReference type="RuleBase" id="RU003661"/>
    </source>
</evidence>
<dbReference type="CTD" id="4509"/>
<proteinExistence type="inferred from homology"/>
<evidence type="ECO:0000256" key="4">
    <source>
        <dbReference type="ARBA" id="ARBA00022448"/>
    </source>
</evidence>
<evidence type="ECO:0000256" key="13">
    <source>
        <dbReference type="SAM" id="Phobius"/>
    </source>
</evidence>
<dbReference type="GeneID" id="40493780"/>
<sequence>MPQMAPLMWLYLYCFFLLSLLFFLIINHFIKPYDKISNKISSTTSIQTPWKL</sequence>
<dbReference type="GO" id="GO:0045259">
    <property type="term" value="C:proton-transporting ATP synthase complex"/>
    <property type="evidence" value="ECO:0007669"/>
    <property type="project" value="UniProtKB-KW"/>
</dbReference>
<evidence type="ECO:0000256" key="10">
    <source>
        <dbReference type="ARBA" id="ARBA00023128"/>
    </source>
</evidence>
<protein>
    <recommendedName>
        <fullName evidence="12">ATP synthase complex subunit 8</fullName>
    </recommendedName>
</protein>
<accession>A0A4Y5SHA2</accession>
<keyword evidence="9 12" id="KW-0406">Ion transport</keyword>
<feature type="transmembrane region" description="Helical" evidence="13">
    <location>
        <begin position="6"/>
        <end position="30"/>
    </location>
</feature>
<evidence type="ECO:0000256" key="3">
    <source>
        <dbReference type="ARBA" id="ARBA00011291"/>
    </source>
</evidence>
<dbReference type="GO" id="GO:0015986">
    <property type="term" value="P:proton motive force-driven ATP synthesis"/>
    <property type="evidence" value="ECO:0007669"/>
    <property type="project" value="InterPro"/>
</dbReference>
<dbReference type="GO" id="GO:0031966">
    <property type="term" value="C:mitochondrial membrane"/>
    <property type="evidence" value="ECO:0007669"/>
    <property type="project" value="UniProtKB-SubCell"/>
</dbReference>
<dbReference type="AlphaFoldDB" id="A0A4Y5SHA2"/>
<keyword evidence="6 12" id="KW-0812">Transmembrane</keyword>
<gene>
    <name evidence="14" type="primary">ATP8</name>
</gene>
<dbReference type="GO" id="GO:0015078">
    <property type="term" value="F:proton transmembrane transporter activity"/>
    <property type="evidence" value="ECO:0007669"/>
    <property type="project" value="InterPro"/>
</dbReference>
<keyword evidence="10 12" id="KW-0496">Mitochondrion</keyword>
<evidence type="ECO:0000256" key="9">
    <source>
        <dbReference type="ARBA" id="ARBA00023065"/>
    </source>
</evidence>
<name>A0A4Y5SHA2_OVAPU</name>
<evidence type="ECO:0000256" key="6">
    <source>
        <dbReference type="ARBA" id="ARBA00022692"/>
    </source>
</evidence>